<organism evidence="1 2">
    <name type="scientific">Caerostris extrusa</name>
    <name type="common">Bark spider</name>
    <name type="synonym">Caerostris bankana</name>
    <dbReference type="NCBI Taxonomy" id="172846"/>
    <lineage>
        <taxon>Eukaryota</taxon>
        <taxon>Metazoa</taxon>
        <taxon>Ecdysozoa</taxon>
        <taxon>Arthropoda</taxon>
        <taxon>Chelicerata</taxon>
        <taxon>Arachnida</taxon>
        <taxon>Araneae</taxon>
        <taxon>Araneomorphae</taxon>
        <taxon>Entelegynae</taxon>
        <taxon>Araneoidea</taxon>
        <taxon>Araneidae</taxon>
        <taxon>Caerostris</taxon>
    </lineage>
</organism>
<dbReference type="EMBL" id="BPLR01002834">
    <property type="protein sequence ID" value="GIX78351.1"/>
    <property type="molecule type" value="Genomic_DNA"/>
</dbReference>
<evidence type="ECO:0000313" key="1">
    <source>
        <dbReference type="EMBL" id="GIX78351.1"/>
    </source>
</evidence>
<protein>
    <submittedName>
        <fullName evidence="1">Uncharacterized protein</fullName>
    </submittedName>
</protein>
<gene>
    <name evidence="1" type="ORF">CEXT_48461</name>
</gene>
<comment type="caution">
    <text evidence="1">The sequence shown here is derived from an EMBL/GenBank/DDBJ whole genome shotgun (WGS) entry which is preliminary data.</text>
</comment>
<name>A0AAV4N2N9_CAEEX</name>
<reference evidence="1 2" key="1">
    <citation type="submission" date="2021-06" db="EMBL/GenBank/DDBJ databases">
        <title>Caerostris extrusa draft genome.</title>
        <authorList>
            <person name="Kono N."/>
            <person name="Arakawa K."/>
        </authorList>
    </citation>
    <scope>NUCLEOTIDE SEQUENCE [LARGE SCALE GENOMIC DNA]</scope>
</reference>
<sequence length="140" mass="15851">MECDRTCWSRSPHGHLDKDSREFHCTDIIVRRVAWEQWWLICLVLSGTGFFGERSCEVRVMARVTETLIISLVCENPAPERTRIPELTATHSDKVIPSAAKLFLLPDDLKEGKVVAENSARKVATRQQHNLLTKTPPDAA</sequence>
<evidence type="ECO:0000313" key="2">
    <source>
        <dbReference type="Proteomes" id="UP001054945"/>
    </source>
</evidence>
<keyword evidence="2" id="KW-1185">Reference proteome</keyword>
<dbReference type="Proteomes" id="UP001054945">
    <property type="component" value="Unassembled WGS sequence"/>
</dbReference>
<accession>A0AAV4N2N9</accession>
<dbReference type="AlphaFoldDB" id="A0AAV4N2N9"/>
<proteinExistence type="predicted"/>